<comment type="subcellular location">
    <subcellularLocation>
        <location evidence="1">Membrane</location>
        <topology evidence="1">Multi-pass membrane protein</topology>
    </subcellularLocation>
</comment>
<gene>
    <name evidence="10" type="ORF">GNH96_04790</name>
</gene>
<dbReference type="KEGG" id="metu:GNH96_04790"/>
<dbReference type="EMBL" id="CP046565">
    <property type="protein sequence ID" value="QJD29349.1"/>
    <property type="molecule type" value="Genomic_DNA"/>
</dbReference>
<proteinExistence type="predicted"/>
<dbReference type="PANTHER" id="PTHR43562">
    <property type="entry name" value="NAPA-TYPE SODIUM/HYDROGEN ANTIPORTER"/>
    <property type="match status" value="1"/>
</dbReference>
<feature type="transmembrane region" description="Helical" evidence="8">
    <location>
        <begin position="86"/>
        <end position="109"/>
    </location>
</feature>
<accession>A0A858Q684</accession>
<evidence type="ECO:0000256" key="7">
    <source>
        <dbReference type="ARBA" id="ARBA00023136"/>
    </source>
</evidence>
<evidence type="ECO:0000256" key="6">
    <source>
        <dbReference type="ARBA" id="ARBA00023065"/>
    </source>
</evidence>
<feature type="transmembrane region" description="Helical" evidence="8">
    <location>
        <begin position="300"/>
        <end position="321"/>
    </location>
</feature>
<dbReference type="InterPro" id="IPR038770">
    <property type="entry name" value="Na+/solute_symporter_sf"/>
</dbReference>
<dbReference type="Pfam" id="PF00999">
    <property type="entry name" value="Na_H_Exchanger"/>
    <property type="match status" value="1"/>
</dbReference>
<dbReference type="GO" id="GO:0016020">
    <property type="term" value="C:membrane"/>
    <property type="evidence" value="ECO:0007669"/>
    <property type="project" value="UniProtKB-SubCell"/>
</dbReference>
<dbReference type="Proteomes" id="UP000503004">
    <property type="component" value="Chromosome"/>
</dbReference>
<feature type="domain" description="Cation/H+ exchanger transmembrane" evidence="9">
    <location>
        <begin position="13"/>
        <end position="379"/>
    </location>
</feature>
<evidence type="ECO:0000256" key="4">
    <source>
        <dbReference type="ARBA" id="ARBA00022692"/>
    </source>
</evidence>
<keyword evidence="7 8" id="KW-0472">Membrane</keyword>
<sequence>MESFRTDLLLIALIAMLAPMLAELPKNFRMPIVVAEILLGIIAGPQVLHLAEPSLVVDALAHLGLTFLIFQVGMEIDLGKIGKRPLAMGALGWALSFGVAILCVLLFQAMGLIRLPLLLAAAALTTTALGILVPILRDCGDIDTEFGKYVVASGAIGELGPMFLLSFLAIPNDSNVLHTLFVLSFVAITLAAAYLAIRVRSSKVVDRLARSMQRSGQFPVRICIALQALLILLAGKFGLDIVMGALASGMVVGLASKGPGGEALRSKLDAIGYGFLVPIFFVTAGIRFDLGALWASPLVPVQIIILLALLILVRSVSLFVYRRSLSPADAIPFILYSATGLPLIVVITEIALSAGLMSPERAAVLVSAGMISVLAFPILANKLRTKLGLPA</sequence>
<feature type="transmembrane region" description="Helical" evidence="8">
    <location>
        <begin position="333"/>
        <end position="356"/>
    </location>
</feature>
<feature type="transmembrane region" description="Helical" evidence="8">
    <location>
        <begin position="362"/>
        <end position="380"/>
    </location>
</feature>
<evidence type="ECO:0000256" key="3">
    <source>
        <dbReference type="ARBA" id="ARBA00022449"/>
    </source>
</evidence>
<feature type="transmembrane region" description="Helical" evidence="8">
    <location>
        <begin position="176"/>
        <end position="197"/>
    </location>
</feature>
<feature type="transmembrane region" description="Helical" evidence="8">
    <location>
        <begin position="115"/>
        <end position="137"/>
    </location>
</feature>
<dbReference type="GO" id="GO:1902600">
    <property type="term" value="P:proton transmembrane transport"/>
    <property type="evidence" value="ECO:0007669"/>
    <property type="project" value="InterPro"/>
</dbReference>
<dbReference type="InterPro" id="IPR006153">
    <property type="entry name" value="Cation/H_exchanger_TM"/>
</dbReference>
<protein>
    <submittedName>
        <fullName evidence="10">Cation:proton antiporter</fullName>
    </submittedName>
</protein>
<reference evidence="11" key="1">
    <citation type="submission" date="2019-12" db="EMBL/GenBank/DDBJ databases">
        <authorList>
            <person name="Awala S.I."/>
            <person name="Rhee S.K."/>
        </authorList>
    </citation>
    <scope>NUCLEOTIDE SEQUENCE [LARGE SCALE GENOMIC DNA]</scope>
    <source>
        <strain evidence="11">IM1</strain>
    </source>
</reference>
<organism evidence="10 11">
    <name type="scientific">Methylococcus geothermalis</name>
    <dbReference type="NCBI Taxonomy" id="2681310"/>
    <lineage>
        <taxon>Bacteria</taxon>
        <taxon>Pseudomonadati</taxon>
        <taxon>Pseudomonadota</taxon>
        <taxon>Gammaproteobacteria</taxon>
        <taxon>Methylococcales</taxon>
        <taxon>Methylococcaceae</taxon>
        <taxon>Methylococcus</taxon>
    </lineage>
</organism>
<dbReference type="Gene3D" id="1.20.1530.20">
    <property type="match status" value="1"/>
</dbReference>
<keyword evidence="4 8" id="KW-0812">Transmembrane</keyword>
<evidence type="ECO:0000313" key="10">
    <source>
        <dbReference type="EMBL" id="QJD29349.1"/>
    </source>
</evidence>
<evidence type="ECO:0000256" key="2">
    <source>
        <dbReference type="ARBA" id="ARBA00022448"/>
    </source>
</evidence>
<feature type="transmembrane region" description="Helical" evidence="8">
    <location>
        <begin position="218"/>
        <end position="235"/>
    </location>
</feature>
<evidence type="ECO:0000313" key="11">
    <source>
        <dbReference type="Proteomes" id="UP000503004"/>
    </source>
</evidence>
<keyword evidence="6" id="KW-0406">Ion transport</keyword>
<keyword evidence="5 8" id="KW-1133">Transmembrane helix</keyword>
<dbReference type="GO" id="GO:0015297">
    <property type="term" value="F:antiporter activity"/>
    <property type="evidence" value="ECO:0007669"/>
    <property type="project" value="UniProtKB-KW"/>
</dbReference>
<evidence type="ECO:0000256" key="8">
    <source>
        <dbReference type="SAM" id="Phobius"/>
    </source>
</evidence>
<keyword evidence="3" id="KW-0050">Antiport</keyword>
<dbReference type="RefSeq" id="WP_169602639.1">
    <property type="nucleotide sequence ID" value="NZ_CP046565.1"/>
</dbReference>
<evidence type="ECO:0000256" key="1">
    <source>
        <dbReference type="ARBA" id="ARBA00004141"/>
    </source>
</evidence>
<dbReference type="PANTHER" id="PTHR43562:SF1">
    <property type="entry name" value="NA(+)_H(+) ANTIPORTER YJBQ-RELATED"/>
    <property type="match status" value="1"/>
</dbReference>
<dbReference type="AlphaFoldDB" id="A0A858Q684"/>
<keyword evidence="2" id="KW-0813">Transport</keyword>
<evidence type="ECO:0000256" key="5">
    <source>
        <dbReference type="ARBA" id="ARBA00022989"/>
    </source>
</evidence>
<keyword evidence="11" id="KW-1185">Reference proteome</keyword>
<evidence type="ECO:0000259" key="9">
    <source>
        <dbReference type="Pfam" id="PF00999"/>
    </source>
</evidence>
<feature type="transmembrane region" description="Helical" evidence="8">
    <location>
        <begin position="241"/>
        <end position="258"/>
    </location>
</feature>
<feature type="transmembrane region" description="Helical" evidence="8">
    <location>
        <begin position="270"/>
        <end position="288"/>
    </location>
</feature>
<feature type="transmembrane region" description="Helical" evidence="8">
    <location>
        <begin position="149"/>
        <end position="170"/>
    </location>
</feature>
<name>A0A858Q684_9GAMM</name>